<evidence type="ECO:0000256" key="1">
    <source>
        <dbReference type="SAM" id="MobiDB-lite"/>
    </source>
</evidence>
<dbReference type="STRING" id="6290.A0A0N4W453"/>
<dbReference type="AlphaFoldDB" id="A0A0N4W453"/>
<dbReference type="WBParaSite" id="HPLM_0000464501-mRNA-1">
    <property type="protein sequence ID" value="HPLM_0000464501-mRNA-1"/>
    <property type="gene ID" value="HPLM_0000464501"/>
</dbReference>
<evidence type="ECO:0000313" key="3">
    <source>
        <dbReference type="Proteomes" id="UP000268014"/>
    </source>
</evidence>
<organism evidence="4">
    <name type="scientific">Haemonchus placei</name>
    <name type="common">Barber's pole worm</name>
    <dbReference type="NCBI Taxonomy" id="6290"/>
    <lineage>
        <taxon>Eukaryota</taxon>
        <taxon>Metazoa</taxon>
        <taxon>Ecdysozoa</taxon>
        <taxon>Nematoda</taxon>
        <taxon>Chromadorea</taxon>
        <taxon>Rhabditida</taxon>
        <taxon>Rhabditina</taxon>
        <taxon>Rhabditomorpha</taxon>
        <taxon>Strongyloidea</taxon>
        <taxon>Trichostrongylidae</taxon>
        <taxon>Haemonchus</taxon>
    </lineage>
</organism>
<feature type="compositionally biased region" description="Basic and acidic residues" evidence="1">
    <location>
        <begin position="1"/>
        <end position="13"/>
    </location>
</feature>
<dbReference type="Proteomes" id="UP000268014">
    <property type="component" value="Unassembled WGS sequence"/>
</dbReference>
<proteinExistence type="predicted"/>
<reference evidence="2 3" key="2">
    <citation type="submission" date="2018-11" db="EMBL/GenBank/DDBJ databases">
        <authorList>
            <consortium name="Pathogen Informatics"/>
        </authorList>
    </citation>
    <scope>NUCLEOTIDE SEQUENCE [LARGE SCALE GENOMIC DNA]</scope>
    <source>
        <strain evidence="2 3">MHpl1</strain>
    </source>
</reference>
<gene>
    <name evidence="2" type="ORF">HPLM_LOCUS4637</name>
</gene>
<dbReference type="EMBL" id="UZAF01016232">
    <property type="protein sequence ID" value="VDO23687.1"/>
    <property type="molecule type" value="Genomic_DNA"/>
</dbReference>
<accession>A0A0N4W453</accession>
<reference evidence="4" key="1">
    <citation type="submission" date="2017-02" db="UniProtKB">
        <authorList>
            <consortium name="WormBaseParasite"/>
        </authorList>
    </citation>
    <scope>IDENTIFICATION</scope>
</reference>
<evidence type="ECO:0000313" key="4">
    <source>
        <dbReference type="WBParaSite" id="HPLM_0000464501-mRNA-1"/>
    </source>
</evidence>
<dbReference type="SUPFAM" id="SSF75704">
    <property type="entry name" value="Mitotic arrest deficient-like 1, Mad1"/>
    <property type="match status" value="1"/>
</dbReference>
<name>A0A0N4W453_HAEPC</name>
<feature type="region of interest" description="Disordered" evidence="1">
    <location>
        <begin position="1"/>
        <end position="40"/>
    </location>
</feature>
<protein>
    <submittedName>
        <fullName evidence="4">Golgin subfamily B member 1-like</fullName>
    </submittedName>
</protein>
<sequence length="159" mass="18314">MLKEVKKSHKDGDLWASRLETSASRHNKKTAEEKTSELQSCQKELSSVRNEIKVLEEKLVEAQSKAAHLEVQLRNASREPTDAGDETQIIHLRNNPLQCAVDAYGEAEKERLRKRKAVCWLFLSYKTTDKLYQIFSQPFGNSAETTYKPNFKENSRIFP</sequence>
<keyword evidence="3" id="KW-1185">Reference proteome</keyword>
<dbReference type="OrthoDB" id="5871325at2759"/>
<evidence type="ECO:0000313" key="2">
    <source>
        <dbReference type="EMBL" id="VDO23687.1"/>
    </source>
</evidence>